<keyword evidence="3" id="KW-1185">Reference proteome</keyword>
<sequence length="93" mass="9922">MVLATVGPARALPGTSRTAVRVRQMCGGRAAHRDAQGRGILPYSNPVRGGSANPMSPIALPEDHGQERNIRLNHIVTVSTRLSTPSSIRKEAE</sequence>
<reference evidence="2" key="2">
    <citation type="submission" date="2020-09" db="EMBL/GenBank/DDBJ databases">
        <authorList>
            <person name="Sun Q."/>
            <person name="Ohkuma M."/>
        </authorList>
    </citation>
    <scope>NUCLEOTIDE SEQUENCE</scope>
    <source>
        <strain evidence="2">JCM 4988</strain>
    </source>
</reference>
<protein>
    <submittedName>
        <fullName evidence="2">Uncharacterized protein</fullName>
    </submittedName>
</protein>
<organism evidence="2 3">
    <name type="scientific">Streptomyces inusitatus</name>
    <dbReference type="NCBI Taxonomy" id="68221"/>
    <lineage>
        <taxon>Bacteria</taxon>
        <taxon>Bacillati</taxon>
        <taxon>Actinomycetota</taxon>
        <taxon>Actinomycetes</taxon>
        <taxon>Kitasatosporales</taxon>
        <taxon>Streptomycetaceae</taxon>
        <taxon>Streptomyces</taxon>
    </lineage>
</organism>
<evidence type="ECO:0000313" key="2">
    <source>
        <dbReference type="EMBL" id="GGZ34984.1"/>
    </source>
</evidence>
<dbReference type="Proteomes" id="UP000630936">
    <property type="component" value="Unassembled WGS sequence"/>
</dbReference>
<gene>
    <name evidence="2" type="ORF">GCM10010387_31280</name>
</gene>
<dbReference type="AlphaFoldDB" id="A0A918Q6J6"/>
<reference evidence="2" key="1">
    <citation type="journal article" date="2014" name="Int. J. Syst. Evol. Microbiol.">
        <title>Complete genome sequence of Corynebacterium casei LMG S-19264T (=DSM 44701T), isolated from a smear-ripened cheese.</title>
        <authorList>
            <consortium name="US DOE Joint Genome Institute (JGI-PGF)"/>
            <person name="Walter F."/>
            <person name="Albersmeier A."/>
            <person name="Kalinowski J."/>
            <person name="Ruckert C."/>
        </authorList>
    </citation>
    <scope>NUCLEOTIDE SEQUENCE</scope>
    <source>
        <strain evidence="2">JCM 4988</strain>
    </source>
</reference>
<proteinExistence type="predicted"/>
<evidence type="ECO:0000256" key="1">
    <source>
        <dbReference type="SAM" id="MobiDB-lite"/>
    </source>
</evidence>
<accession>A0A918Q6J6</accession>
<name>A0A918Q6J6_9ACTN</name>
<dbReference type="EMBL" id="BMWG01000008">
    <property type="protein sequence ID" value="GGZ34984.1"/>
    <property type="molecule type" value="Genomic_DNA"/>
</dbReference>
<feature type="region of interest" description="Disordered" evidence="1">
    <location>
        <begin position="36"/>
        <end position="58"/>
    </location>
</feature>
<comment type="caution">
    <text evidence="2">The sequence shown here is derived from an EMBL/GenBank/DDBJ whole genome shotgun (WGS) entry which is preliminary data.</text>
</comment>
<evidence type="ECO:0000313" key="3">
    <source>
        <dbReference type="Proteomes" id="UP000630936"/>
    </source>
</evidence>